<evidence type="ECO:0000313" key="2">
    <source>
        <dbReference type="Proteomes" id="UP000636956"/>
    </source>
</evidence>
<dbReference type="PANTHER" id="PTHR42905">
    <property type="entry name" value="PHOSPHOENOLPYRUVATE CARBOXYLASE"/>
    <property type="match status" value="1"/>
</dbReference>
<name>A0A917PTU2_9MICO</name>
<accession>A0A917PTU2</accession>
<dbReference type="Pfam" id="PF13714">
    <property type="entry name" value="PEP_mutase"/>
    <property type="match status" value="1"/>
</dbReference>
<dbReference type="Gene3D" id="3.20.20.60">
    <property type="entry name" value="Phosphoenolpyruvate-binding domains"/>
    <property type="match status" value="1"/>
</dbReference>
<dbReference type="InterPro" id="IPR015813">
    <property type="entry name" value="Pyrv/PenolPyrv_kinase-like_dom"/>
</dbReference>
<dbReference type="SUPFAM" id="SSF51621">
    <property type="entry name" value="Phosphoenolpyruvate/pyruvate domain"/>
    <property type="match status" value="1"/>
</dbReference>
<dbReference type="InterPro" id="IPR040442">
    <property type="entry name" value="Pyrv_kinase-like_dom_sf"/>
</dbReference>
<dbReference type="AlphaFoldDB" id="A0A917PTU2"/>
<reference evidence="1" key="1">
    <citation type="journal article" date="2014" name="Int. J. Syst. Evol. Microbiol.">
        <title>Complete genome sequence of Corynebacterium casei LMG S-19264T (=DSM 44701T), isolated from a smear-ripened cheese.</title>
        <authorList>
            <consortium name="US DOE Joint Genome Institute (JGI-PGF)"/>
            <person name="Walter F."/>
            <person name="Albersmeier A."/>
            <person name="Kalinowski J."/>
            <person name="Ruckert C."/>
        </authorList>
    </citation>
    <scope>NUCLEOTIDE SEQUENCE</scope>
    <source>
        <strain evidence="1">CGMCC 1.8984</strain>
    </source>
</reference>
<dbReference type="CDD" id="cd00377">
    <property type="entry name" value="ICL_PEPM"/>
    <property type="match status" value="1"/>
</dbReference>
<dbReference type="PANTHER" id="PTHR42905:SF16">
    <property type="entry name" value="CARBOXYPHOSPHONOENOLPYRUVATE PHOSPHONOMUTASE-LIKE PROTEIN (AFU_ORTHOLOGUE AFUA_5G07230)"/>
    <property type="match status" value="1"/>
</dbReference>
<protein>
    <submittedName>
        <fullName evidence="1">Phosphonomutase</fullName>
    </submittedName>
</protein>
<comment type="caution">
    <text evidence="1">The sequence shown here is derived from an EMBL/GenBank/DDBJ whole genome shotgun (WGS) entry which is preliminary data.</text>
</comment>
<reference evidence="1" key="2">
    <citation type="submission" date="2020-09" db="EMBL/GenBank/DDBJ databases">
        <authorList>
            <person name="Sun Q."/>
            <person name="Zhou Y."/>
        </authorList>
    </citation>
    <scope>NUCLEOTIDE SEQUENCE</scope>
    <source>
        <strain evidence="1">CGMCC 1.8984</strain>
    </source>
</reference>
<gene>
    <name evidence="1" type="ORF">GCM10011372_33490</name>
</gene>
<dbReference type="GO" id="GO:0003824">
    <property type="term" value="F:catalytic activity"/>
    <property type="evidence" value="ECO:0007669"/>
    <property type="project" value="InterPro"/>
</dbReference>
<proteinExistence type="predicted"/>
<keyword evidence="2" id="KW-1185">Reference proteome</keyword>
<evidence type="ECO:0000313" key="1">
    <source>
        <dbReference type="EMBL" id="GGJ92295.1"/>
    </source>
</evidence>
<dbReference type="RefSeq" id="WP_188744544.1">
    <property type="nucleotide sequence ID" value="NZ_BAABFW010000020.1"/>
</dbReference>
<dbReference type="EMBL" id="BMMD01000027">
    <property type="protein sequence ID" value="GGJ92295.1"/>
    <property type="molecule type" value="Genomic_DNA"/>
</dbReference>
<dbReference type="InterPro" id="IPR039556">
    <property type="entry name" value="ICL/PEPM"/>
</dbReference>
<dbReference type="Proteomes" id="UP000636956">
    <property type="component" value="Unassembled WGS sequence"/>
</dbReference>
<sequence>MTLADTAAELRHLHDAPELLQVVNVWDVVSARAIAALPETRAIATASHSIAATFGYPDGEQIPVDLMLDMVGRIASAVDVPVSADLEAGYGDPGETVRRAIGLGIAGANLEDELKPLGEAVAAVEAAMAAADAEGVPLALNARTDAFLRGRDRPRATNIADAVERGRAYLEAGATCVFVPGNFGEDVIAELVAGIGDRRVSLIGLPDIPAPARLRELGVARLSYGPYTQRVMLGALQDLASDLYGGGVLPRDIRQLN</sequence>
<organism evidence="1 2">
    <name type="scientific">Agromyces bauzanensis</name>
    <dbReference type="NCBI Taxonomy" id="1308924"/>
    <lineage>
        <taxon>Bacteria</taxon>
        <taxon>Bacillati</taxon>
        <taxon>Actinomycetota</taxon>
        <taxon>Actinomycetes</taxon>
        <taxon>Micrococcales</taxon>
        <taxon>Microbacteriaceae</taxon>
        <taxon>Agromyces</taxon>
    </lineage>
</organism>